<evidence type="ECO:0008006" key="5">
    <source>
        <dbReference type="Google" id="ProtNLM"/>
    </source>
</evidence>
<keyword evidence="2" id="KW-0812">Transmembrane</keyword>
<sequence length="445" mass="46904">MSPHRRVVFLLLLLAVSVTGVPTVSGAVDSPVVTVPDPQPEPLTTGEQYCQGQHVTVSLPNPSATNTSFVITRVNSTVPVVTVGFGESGRAVLNTSRLSNGSYVLRDDSNETLETDETGAVVSASTVATASFRVRSCSFDARFEYDEFVVDPGRQVPLQIDRTLTEAVSLDVSGIPDGVLARMANGSVTDGGVRVPVPDNGRLSLNVTREFYCGPGAGEYEFTVTSAKSGAARRASVTAASELGAEAVFGTIRTDETRNVVTIPITVAPKRAHCWNESDLVLQLGTDTDGFTVRTGIADANDDGTVLVRVNTSTVGTAPASEFLRAVGNDSLRNPMLLTHRTRPIPEGNYEVKLSADGNELDVGRMLIERNQSTPPQDPTSPTPATESGTTRTEAVMSKPALTATTRPETATRPTTTADGVGFGPVTAILAIALVVLARRGFEST</sequence>
<proteinExistence type="predicted"/>
<feature type="region of interest" description="Disordered" evidence="1">
    <location>
        <begin position="370"/>
        <end position="422"/>
    </location>
</feature>
<feature type="compositionally biased region" description="Low complexity" evidence="1">
    <location>
        <begin position="400"/>
        <end position="418"/>
    </location>
</feature>
<organism evidence="3 4">
    <name type="scientific">Halorientalis brevis</name>
    <dbReference type="NCBI Taxonomy" id="1126241"/>
    <lineage>
        <taxon>Archaea</taxon>
        <taxon>Methanobacteriati</taxon>
        <taxon>Methanobacteriota</taxon>
        <taxon>Stenosarchaea group</taxon>
        <taxon>Halobacteria</taxon>
        <taxon>Halobacteriales</taxon>
        <taxon>Haloarculaceae</taxon>
        <taxon>Halorientalis</taxon>
    </lineage>
</organism>
<evidence type="ECO:0000256" key="2">
    <source>
        <dbReference type="SAM" id="Phobius"/>
    </source>
</evidence>
<dbReference type="RefSeq" id="WP_379813889.1">
    <property type="nucleotide sequence ID" value="NZ_JBHUDJ010000002.1"/>
</dbReference>
<dbReference type="EMBL" id="JBHUDJ010000002">
    <property type="protein sequence ID" value="MFD1586312.1"/>
    <property type="molecule type" value="Genomic_DNA"/>
</dbReference>
<keyword evidence="2" id="KW-0472">Membrane</keyword>
<evidence type="ECO:0000313" key="3">
    <source>
        <dbReference type="EMBL" id="MFD1586312.1"/>
    </source>
</evidence>
<protein>
    <recommendedName>
        <fullName evidence="5">PGF-CTERM sorting domain-containing protein</fullName>
    </recommendedName>
</protein>
<reference evidence="3 4" key="1">
    <citation type="journal article" date="2019" name="Int. J. Syst. Evol. Microbiol.">
        <title>The Global Catalogue of Microorganisms (GCM) 10K type strain sequencing project: providing services to taxonomists for standard genome sequencing and annotation.</title>
        <authorList>
            <consortium name="The Broad Institute Genomics Platform"/>
            <consortium name="The Broad Institute Genome Sequencing Center for Infectious Disease"/>
            <person name="Wu L."/>
            <person name="Ma J."/>
        </authorList>
    </citation>
    <scope>NUCLEOTIDE SEQUENCE [LARGE SCALE GENOMIC DNA]</scope>
    <source>
        <strain evidence="3 4">CGMCC 1.12125</strain>
    </source>
</reference>
<dbReference type="Proteomes" id="UP001597119">
    <property type="component" value="Unassembled WGS sequence"/>
</dbReference>
<comment type="caution">
    <text evidence="3">The sequence shown here is derived from an EMBL/GenBank/DDBJ whole genome shotgun (WGS) entry which is preliminary data.</text>
</comment>
<dbReference type="AlphaFoldDB" id="A0ABD6C8V5"/>
<accession>A0ABD6C8V5</accession>
<keyword evidence="2" id="KW-1133">Transmembrane helix</keyword>
<evidence type="ECO:0000256" key="1">
    <source>
        <dbReference type="SAM" id="MobiDB-lite"/>
    </source>
</evidence>
<gene>
    <name evidence="3" type="ORF">ACFR9U_04920</name>
</gene>
<feature type="transmembrane region" description="Helical" evidence="2">
    <location>
        <begin position="420"/>
        <end position="438"/>
    </location>
</feature>
<evidence type="ECO:0000313" key="4">
    <source>
        <dbReference type="Proteomes" id="UP001597119"/>
    </source>
</evidence>
<name>A0ABD6C8V5_9EURY</name>
<keyword evidence="4" id="KW-1185">Reference proteome</keyword>